<evidence type="ECO:0000256" key="2">
    <source>
        <dbReference type="ARBA" id="ARBA00022490"/>
    </source>
</evidence>
<feature type="active site" evidence="8">
    <location>
        <position position="48"/>
    </location>
</feature>
<evidence type="ECO:0000256" key="7">
    <source>
        <dbReference type="ARBA" id="ARBA00025049"/>
    </source>
</evidence>
<dbReference type="GO" id="GO:0009245">
    <property type="term" value="P:lipid A biosynthetic process"/>
    <property type="evidence" value="ECO:0007669"/>
    <property type="project" value="UniProtKB-UniRule"/>
</dbReference>
<name>A0A1G6KV69_9BACT</name>
<dbReference type="Gene3D" id="3.10.129.10">
    <property type="entry name" value="Hotdog Thioesterase"/>
    <property type="match status" value="1"/>
</dbReference>
<evidence type="ECO:0000256" key="8">
    <source>
        <dbReference type="HAMAP-Rule" id="MF_00406"/>
    </source>
</evidence>
<evidence type="ECO:0000256" key="3">
    <source>
        <dbReference type="ARBA" id="ARBA00022516"/>
    </source>
</evidence>
<evidence type="ECO:0000313" key="9">
    <source>
        <dbReference type="EMBL" id="SDC34728.1"/>
    </source>
</evidence>
<dbReference type="NCBIfam" id="NF000582">
    <property type="entry name" value="PRK00006.1"/>
    <property type="match status" value="1"/>
</dbReference>
<keyword evidence="5 8" id="KW-0443">Lipid metabolism</keyword>
<keyword evidence="4 8" id="KW-0441">Lipid A biosynthesis</keyword>
<protein>
    <recommendedName>
        <fullName evidence="8">3-hydroxyacyl-[acyl-carrier-protein] dehydratase FabZ</fullName>
        <ecNumber evidence="8">4.2.1.59</ecNumber>
    </recommendedName>
    <alternativeName>
        <fullName evidence="8">(3R)-hydroxymyristoyl-[acyl-carrier-protein] dehydratase</fullName>
        <shortName evidence="8">(3R)-hydroxymyristoyl-ACP dehydrase</shortName>
    </alternativeName>
    <alternativeName>
        <fullName evidence="8">Beta-hydroxyacyl-ACP dehydratase</fullName>
    </alternativeName>
</protein>
<evidence type="ECO:0000256" key="6">
    <source>
        <dbReference type="ARBA" id="ARBA00023239"/>
    </source>
</evidence>
<proteinExistence type="inferred from homology"/>
<comment type="catalytic activity">
    <reaction evidence="8">
        <text>a (3R)-hydroxyacyl-[ACP] = a (2E)-enoyl-[ACP] + H2O</text>
        <dbReference type="Rhea" id="RHEA:13097"/>
        <dbReference type="Rhea" id="RHEA-COMP:9925"/>
        <dbReference type="Rhea" id="RHEA-COMP:9945"/>
        <dbReference type="ChEBI" id="CHEBI:15377"/>
        <dbReference type="ChEBI" id="CHEBI:78784"/>
        <dbReference type="ChEBI" id="CHEBI:78827"/>
        <dbReference type="EC" id="4.2.1.59"/>
    </reaction>
</comment>
<dbReference type="InterPro" id="IPR029069">
    <property type="entry name" value="HotDog_dom_sf"/>
</dbReference>
<sequence>MIDIERIKEILPHRYPFLFVDKVINYEKFKFIEAIKNVTYNEAYFQGHFPKKHIMPGVVIVEAMAQAGGILAFLSLEEEDNANRVVYFMSIENARFRKAVVPGDTLKIRVEIIKHKMKVWKMSGKCFVDDVLVAEATMSAKLD</sequence>
<dbReference type="PANTHER" id="PTHR30272:SF1">
    <property type="entry name" value="3-HYDROXYACYL-[ACYL-CARRIER-PROTEIN] DEHYDRATASE"/>
    <property type="match status" value="1"/>
</dbReference>
<keyword evidence="10" id="KW-1185">Reference proteome</keyword>
<dbReference type="OrthoDB" id="9772788at2"/>
<dbReference type="HAMAP" id="MF_00406">
    <property type="entry name" value="FabZ"/>
    <property type="match status" value="1"/>
</dbReference>
<evidence type="ECO:0000256" key="5">
    <source>
        <dbReference type="ARBA" id="ARBA00023098"/>
    </source>
</evidence>
<dbReference type="EMBL" id="FMYU01000004">
    <property type="protein sequence ID" value="SDC34728.1"/>
    <property type="molecule type" value="Genomic_DNA"/>
</dbReference>
<reference evidence="10" key="1">
    <citation type="submission" date="2016-10" db="EMBL/GenBank/DDBJ databases">
        <authorList>
            <person name="Varghese N."/>
            <person name="Submissions S."/>
        </authorList>
    </citation>
    <scope>NUCLEOTIDE SEQUENCE [LARGE SCALE GENOMIC DNA]</scope>
    <source>
        <strain evidence="10">DSM 8415</strain>
    </source>
</reference>
<dbReference type="AlphaFoldDB" id="A0A1G6KV69"/>
<evidence type="ECO:0000256" key="4">
    <source>
        <dbReference type="ARBA" id="ARBA00022556"/>
    </source>
</evidence>
<dbReference type="RefSeq" id="WP_092128153.1">
    <property type="nucleotide sequence ID" value="NZ_FMYU01000004.1"/>
</dbReference>
<dbReference type="InterPro" id="IPR013114">
    <property type="entry name" value="FabA_FabZ"/>
</dbReference>
<keyword evidence="3 8" id="KW-0444">Lipid biosynthesis</keyword>
<dbReference type="PANTHER" id="PTHR30272">
    <property type="entry name" value="3-HYDROXYACYL-[ACYL-CARRIER-PROTEIN] DEHYDRATASE"/>
    <property type="match status" value="1"/>
</dbReference>
<comment type="subcellular location">
    <subcellularLocation>
        <location evidence="1 8">Cytoplasm</location>
    </subcellularLocation>
</comment>
<evidence type="ECO:0000313" key="10">
    <source>
        <dbReference type="Proteomes" id="UP000199411"/>
    </source>
</evidence>
<dbReference type="EC" id="4.2.1.59" evidence="8"/>
<evidence type="ECO:0000256" key="1">
    <source>
        <dbReference type="ARBA" id="ARBA00004496"/>
    </source>
</evidence>
<dbReference type="GO" id="GO:0005737">
    <property type="term" value="C:cytoplasm"/>
    <property type="evidence" value="ECO:0007669"/>
    <property type="project" value="UniProtKB-SubCell"/>
</dbReference>
<dbReference type="GO" id="GO:0019171">
    <property type="term" value="F:(3R)-hydroxyacyl-[acyl-carrier-protein] dehydratase activity"/>
    <property type="evidence" value="ECO:0007669"/>
    <property type="project" value="UniProtKB-EC"/>
</dbReference>
<dbReference type="GO" id="GO:0016020">
    <property type="term" value="C:membrane"/>
    <property type="evidence" value="ECO:0007669"/>
    <property type="project" value="GOC"/>
</dbReference>
<dbReference type="FunFam" id="3.10.129.10:FF:000001">
    <property type="entry name" value="3-hydroxyacyl-[acyl-carrier-protein] dehydratase FabZ"/>
    <property type="match status" value="1"/>
</dbReference>
<dbReference type="CDD" id="cd01288">
    <property type="entry name" value="FabZ"/>
    <property type="match status" value="1"/>
</dbReference>
<dbReference type="Pfam" id="PF07977">
    <property type="entry name" value="FabA"/>
    <property type="match status" value="1"/>
</dbReference>
<dbReference type="GO" id="GO:0006633">
    <property type="term" value="P:fatty acid biosynthetic process"/>
    <property type="evidence" value="ECO:0007669"/>
    <property type="project" value="UniProtKB-UniRule"/>
</dbReference>
<keyword evidence="2 8" id="KW-0963">Cytoplasm</keyword>
<dbReference type="SUPFAM" id="SSF54637">
    <property type="entry name" value="Thioesterase/thiol ester dehydrase-isomerase"/>
    <property type="match status" value="1"/>
</dbReference>
<keyword evidence="6 8" id="KW-0456">Lyase</keyword>
<gene>
    <name evidence="8" type="primary">fabZ</name>
    <name evidence="9" type="ORF">SAMN05660835_00697</name>
</gene>
<comment type="function">
    <text evidence="7 8">Involved in unsaturated fatty acids biosynthesis. Catalyzes the dehydration of short chain beta-hydroxyacyl-ACPs and long chain saturated and unsaturated beta-hydroxyacyl-ACPs.</text>
</comment>
<organism evidence="9 10">
    <name type="scientific">Desulfurella multipotens</name>
    <dbReference type="NCBI Taxonomy" id="79269"/>
    <lineage>
        <taxon>Bacteria</taxon>
        <taxon>Pseudomonadati</taxon>
        <taxon>Campylobacterota</taxon>
        <taxon>Desulfurellia</taxon>
        <taxon>Desulfurellales</taxon>
        <taxon>Desulfurellaceae</taxon>
        <taxon>Desulfurella</taxon>
    </lineage>
</organism>
<dbReference type="Proteomes" id="UP000199411">
    <property type="component" value="Unassembled WGS sequence"/>
</dbReference>
<accession>A0A1G6KV69</accession>
<dbReference type="InterPro" id="IPR010084">
    <property type="entry name" value="FabZ"/>
</dbReference>
<comment type="similarity">
    <text evidence="8">Belongs to the thioester dehydratase family. FabZ subfamily.</text>
</comment>
<dbReference type="NCBIfam" id="TIGR01750">
    <property type="entry name" value="fabZ"/>
    <property type="match status" value="1"/>
</dbReference>